<reference evidence="2 3" key="1">
    <citation type="journal article" date="2014" name="Agronomy (Basel)">
        <title>A Draft Genome Sequence for Ensete ventricosum, the Drought-Tolerant Tree Against Hunger.</title>
        <authorList>
            <person name="Harrison J."/>
            <person name="Moore K.A."/>
            <person name="Paszkiewicz K."/>
            <person name="Jones T."/>
            <person name="Grant M."/>
            <person name="Ambacheew D."/>
            <person name="Muzemil S."/>
            <person name="Studholme D.J."/>
        </authorList>
    </citation>
    <scope>NUCLEOTIDE SEQUENCE [LARGE SCALE GENOMIC DNA]</scope>
</reference>
<dbReference type="EMBL" id="AMZH03006843">
    <property type="protein sequence ID" value="RRT62811.1"/>
    <property type="molecule type" value="Genomic_DNA"/>
</dbReference>
<gene>
    <name evidence="2" type="ORF">B296_00043170</name>
</gene>
<feature type="non-terminal residue" evidence="2">
    <location>
        <position position="1"/>
    </location>
</feature>
<protein>
    <submittedName>
        <fullName evidence="2">Uncharacterized protein</fullName>
    </submittedName>
</protein>
<evidence type="ECO:0000313" key="2">
    <source>
        <dbReference type="EMBL" id="RRT62811.1"/>
    </source>
</evidence>
<comment type="caution">
    <text evidence="2">The sequence shown here is derived from an EMBL/GenBank/DDBJ whole genome shotgun (WGS) entry which is preliminary data.</text>
</comment>
<evidence type="ECO:0000256" key="1">
    <source>
        <dbReference type="SAM" id="MobiDB-lite"/>
    </source>
</evidence>
<organism evidence="2 3">
    <name type="scientific">Ensete ventricosum</name>
    <name type="common">Abyssinian banana</name>
    <name type="synonym">Musa ensete</name>
    <dbReference type="NCBI Taxonomy" id="4639"/>
    <lineage>
        <taxon>Eukaryota</taxon>
        <taxon>Viridiplantae</taxon>
        <taxon>Streptophyta</taxon>
        <taxon>Embryophyta</taxon>
        <taxon>Tracheophyta</taxon>
        <taxon>Spermatophyta</taxon>
        <taxon>Magnoliopsida</taxon>
        <taxon>Liliopsida</taxon>
        <taxon>Zingiberales</taxon>
        <taxon>Musaceae</taxon>
        <taxon>Ensete</taxon>
    </lineage>
</organism>
<feature type="region of interest" description="Disordered" evidence="1">
    <location>
        <begin position="60"/>
        <end position="86"/>
    </location>
</feature>
<name>A0A426ZFT0_ENSVE</name>
<accession>A0A426ZFT0</accession>
<dbReference type="Proteomes" id="UP000287651">
    <property type="component" value="Unassembled WGS sequence"/>
</dbReference>
<dbReference type="AlphaFoldDB" id="A0A426ZFT0"/>
<feature type="compositionally biased region" description="Basic residues" evidence="1">
    <location>
        <begin position="75"/>
        <end position="86"/>
    </location>
</feature>
<evidence type="ECO:0000313" key="3">
    <source>
        <dbReference type="Proteomes" id="UP000287651"/>
    </source>
</evidence>
<sequence length="116" mass="12654">LNSRVLPSSSLVSKQWPGKYVGAADVLTQISDRRASFNGVDFVYSQRGIHYIEIYLNGEGPQLGDPGKSSCQSSRAKKKTGKCRQKQKILGTRELTNLKPFLSSGTPLADHKTTTG</sequence>
<proteinExistence type="predicted"/>